<keyword evidence="3" id="KW-1185">Reference proteome</keyword>
<protein>
    <recommendedName>
        <fullName evidence="4">Peptidylprolyl isomerase</fullName>
    </recommendedName>
</protein>
<gene>
    <name evidence="2" type="ORF">FA047_08870</name>
</gene>
<evidence type="ECO:0000313" key="2">
    <source>
        <dbReference type="EMBL" id="TKC07356.1"/>
    </source>
</evidence>
<sequence>MRKVCCVIILSFCIAGAFAQNVAVINGRPISNKEFMWFYKKNHSGNASATYQDLEAYLNLYINFKLKVLDARETGLDKDTAYTKEIENYESALRTQKRISKSNAEYSFILNEYREAVLMFNISEKKIWERAQNDENQLRNFYENHKNQYQQSSFDEARGQVIADYQQKMEDEWVIGLRKRYAIKVNQDEVRKLAKL</sequence>
<proteinExistence type="predicted"/>
<dbReference type="OrthoDB" id="14196at2"/>
<evidence type="ECO:0008006" key="4">
    <source>
        <dbReference type="Google" id="ProtNLM"/>
    </source>
</evidence>
<name>A0A4U1CL19_9SPHI</name>
<feature type="signal peptide" evidence="1">
    <location>
        <begin position="1"/>
        <end position="19"/>
    </location>
</feature>
<accession>A0A4U1CL19</accession>
<feature type="chain" id="PRO_5021031621" description="Peptidylprolyl isomerase" evidence="1">
    <location>
        <begin position="20"/>
        <end position="196"/>
    </location>
</feature>
<dbReference type="Proteomes" id="UP000307244">
    <property type="component" value="Unassembled WGS sequence"/>
</dbReference>
<dbReference type="EMBL" id="SWBQ01000002">
    <property type="protein sequence ID" value="TKC07356.1"/>
    <property type="molecule type" value="Genomic_DNA"/>
</dbReference>
<evidence type="ECO:0000313" key="3">
    <source>
        <dbReference type="Proteomes" id="UP000307244"/>
    </source>
</evidence>
<evidence type="ECO:0000256" key="1">
    <source>
        <dbReference type="SAM" id="SignalP"/>
    </source>
</evidence>
<organism evidence="2 3">
    <name type="scientific">Pedobacter frigoris</name>
    <dbReference type="NCBI Taxonomy" id="2571272"/>
    <lineage>
        <taxon>Bacteria</taxon>
        <taxon>Pseudomonadati</taxon>
        <taxon>Bacteroidota</taxon>
        <taxon>Sphingobacteriia</taxon>
        <taxon>Sphingobacteriales</taxon>
        <taxon>Sphingobacteriaceae</taxon>
        <taxon>Pedobacter</taxon>
    </lineage>
</organism>
<dbReference type="AlphaFoldDB" id="A0A4U1CL19"/>
<comment type="caution">
    <text evidence="2">The sequence shown here is derived from an EMBL/GenBank/DDBJ whole genome shotgun (WGS) entry which is preliminary data.</text>
</comment>
<reference evidence="2 3" key="1">
    <citation type="submission" date="2019-04" db="EMBL/GenBank/DDBJ databases">
        <title>Pedobacter sp. RP-3-15 sp. nov., isolated from Arctic soil.</title>
        <authorList>
            <person name="Dahal R.H."/>
            <person name="Kim D.-U."/>
        </authorList>
    </citation>
    <scope>NUCLEOTIDE SEQUENCE [LARGE SCALE GENOMIC DNA]</scope>
    <source>
        <strain evidence="2 3">RP-3-15</strain>
    </source>
</reference>
<keyword evidence="1" id="KW-0732">Signal</keyword>